<proteinExistence type="predicted"/>
<sequence>MTEYNGSQHQSPEEDLEHLKSTAKSEAKALNELIKDEAFAYLRDKREVAAGGLSRAASSLRDGANSDNAAFNAVTMPVADVIEQSARRLQTIEPEAAVVRVREVASANPAAFALGAAAIGFLAARFLSASTPNSEFNQEELSND</sequence>
<keyword evidence="3" id="KW-1185">Reference proteome</keyword>
<dbReference type="EMBL" id="JAFLNF010000011">
    <property type="protein sequence ID" value="MBO0347342.1"/>
    <property type="molecule type" value="Genomic_DNA"/>
</dbReference>
<accession>A0A939ESK3</accession>
<evidence type="ECO:0000313" key="3">
    <source>
        <dbReference type="Proteomes" id="UP000664779"/>
    </source>
</evidence>
<evidence type="ECO:0000313" key="2">
    <source>
        <dbReference type="EMBL" id="MBO0347342.1"/>
    </source>
</evidence>
<organism evidence="2 3">
    <name type="scientific">Roseibium limicola</name>
    <dbReference type="NCBI Taxonomy" id="2816037"/>
    <lineage>
        <taxon>Bacteria</taxon>
        <taxon>Pseudomonadati</taxon>
        <taxon>Pseudomonadota</taxon>
        <taxon>Alphaproteobacteria</taxon>
        <taxon>Hyphomicrobiales</taxon>
        <taxon>Stappiaceae</taxon>
        <taxon>Roseibium</taxon>
    </lineage>
</organism>
<dbReference type="RefSeq" id="WP_206944375.1">
    <property type="nucleotide sequence ID" value="NZ_JAFLNF010000011.1"/>
</dbReference>
<evidence type="ECO:0000256" key="1">
    <source>
        <dbReference type="SAM" id="MobiDB-lite"/>
    </source>
</evidence>
<dbReference type="AlphaFoldDB" id="A0A939ESK3"/>
<gene>
    <name evidence="2" type="ORF">J0X15_19085</name>
</gene>
<reference evidence="2" key="1">
    <citation type="submission" date="2021-03" db="EMBL/GenBank/DDBJ databases">
        <title>Roseibium sp. CAU 1637 isolated from Incheon.</title>
        <authorList>
            <person name="Kim W."/>
        </authorList>
    </citation>
    <scope>NUCLEOTIDE SEQUENCE</scope>
    <source>
        <strain evidence="2">CAU 1637</strain>
    </source>
</reference>
<feature type="compositionally biased region" description="Polar residues" evidence="1">
    <location>
        <begin position="1"/>
        <end position="10"/>
    </location>
</feature>
<feature type="region of interest" description="Disordered" evidence="1">
    <location>
        <begin position="1"/>
        <end position="22"/>
    </location>
</feature>
<dbReference type="Proteomes" id="UP000664779">
    <property type="component" value="Unassembled WGS sequence"/>
</dbReference>
<comment type="caution">
    <text evidence="2">The sequence shown here is derived from an EMBL/GenBank/DDBJ whole genome shotgun (WGS) entry which is preliminary data.</text>
</comment>
<name>A0A939ESK3_9HYPH</name>
<protein>
    <submittedName>
        <fullName evidence="2">Uncharacterized protein</fullName>
    </submittedName>
</protein>